<dbReference type="InterPro" id="IPR016151">
    <property type="entry name" value="DNA_mismatch_repair_MutS_N"/>
</dbReference>
<dbReference type="SUPFAM" id="SSF55271">
    <property type="entry name" value="DNA repair protein MutS, domain I"/>
    <property type="match status" value="1"/>
</dbReference>
<dbReference type="CDD" id="cd00085">
    <property type="entry name" value="HNHc"/>
    <property type="match status" value="1"/>
</dbReference>
<dbReference type="PROSITE" id="PS50819">
    <property type="entry name" value="INTEIN_ENDONUCLEASE"/>
    <property type="match status" value="1"/>
</dbReference>
<dbReference type="Gene3D" id="3.40.1170.10">
    <property type="entry name" value="DNA repair protein MutS, domain I"/>
    <property type="match status" value="1"/>
</dbReference>
<dbReference type="SUPFAM" id="SSF48334">
    <property type="entry name" value="DNA repair protein MutS, domain III"/>
    <property type="match status" value="1"/>
</dbReference>
<dbReference type="Pfam" id="PF05192">
    <property type="entry name" value="MutS_III"/>
    <property type="match status" value="1"/>
</dbReference>
<dbReference type="Gene3D" id="1.10.1420.10">
    <property type="match status" value="1"/>
</dbReference>
<evidence type="ECO:0000256" key="5">
    <source>
        <dbReference type="ARBA" id="ARBA00023125"/>
    </source>
</evidence>
<dbReference type="SUPFAM" id="SSF53150">
    <property type="entry name" value="DNA repair protein MutS, domain II"/>
    <property type="match status" value="1"/>
</dbReference>
<dbReference type="SMART" id="SM00533">
    <property type="entry name" value="MUTSd"/>
    <property type="match status" value="1"/>
</dbReference>
<sequence length="1679" mass="195471">MYMDTFILTPTNTKYLDFMLKDPISGNLITPIMNFNLNNLNPFQTDLYFLNSDYKYQEKITNYIYTSLTEKWLYKEKVFNDLLKYFKVSKHKTYGTVCLINNLTDEINMDINDKYKNHIFKYIEKFFITPTFVEKVLQNYVKNSGTKWYDICSNKNIIKALFAYKLKKVFINIINKKIIRRQINNLKINLLILISLSLKMSIYDIYFREQEKYSKIYGEKTVVFIQIGKFYEAYCTKNKGYVNLAELEPLLNIKFIRRDNKNTNSDESKKPNQFGINCVAISKNLATLTENGYTVVLFDQKTSNGENIERECIGVFSPGTYLSDRQMQDANYLLSVYISEEKQLSGKNLMAIGLTIVDVSTGTSIIHEFYSSKLDERFGLDELVRIMQTYRPTEIVVYYHPIEYEENTIKNIKLYLELDKFRNKYFYVYHKKNNQDNMKLLNEETFKINYQNDYLSTIFDLGVQKTLNKNKSAIETLNLQKRTYATISLMIMLKYIAEHNVLLLKNLSYPEIYLYNKHLILGNNAIEQLNVIDSNNLSSYNNKIESVFDVINKTSTPMGKRFLKDNLLNPMSQDNKEAISKRYEIIDRLIKNELYKKVKTELKNIYDMERLHRRMGMGIIVPYEFYRLDTFYQATNKIITLIKDDKTIKNIIGESTIKDFLEYQINYNKVFELEKLQNYNNFTEIDHSFFKVGIYPNIDKVQEQITYVRSLIKSISEYFTNLIESKCIKSKNKDILVMESNEREGYFFTINKSNEKILKEAINKCKNIKIELSVGNSLKLTKEDIVFKQLPKGRTKIFVTPMVEHTVNLSKYTTKLTKLTKKLFIESMVNYYTQYKIMMHKICRFIAEIDFLTSGAMVATDYYYCKPIIPSKEKRASYIKVKGIRHAIVERLCNETEYVPNDIELGNVPDENIESENTNISNTNTNTNNSKMNKKARCLHPDTDVMMFDGRIKKAKEIIKDDMLMGDDSEPRYVLETCKGEDEMYKIIPMKGEPYIVNGSHILCLKSSGYKSVCWAGDKCQYYRAVWMENHVQRIKNFSVKKYETKEKAEQAAREFLETVKSDKGKILHISVDDYLKKPSHWRINYYTYHVGVDFIEQEVDVDPYIIGHWLGDGTSASTSFTSADQEIVDYYEKYFNDTGISVKKCKGYRYDISTGSKNGGKYKNWYLNALNKYNLINNKHIPEEYLLNSRQVRLAVLAGLIDSDGSNHENRGIDIIQKNEKLADDIVYLARSLGFWCDKKQCTKTCTNGKNGPVSGTYYRMYISGNDFSELPLLLEYKRPHPEEKTHKLDHLISSFKIEKLGKGQYCGFELDGNHRFLLGDFTVTHNSSISENLDIGIPQSKPGKNGVVLFSLNWCGKSTLMKAIGISVILAQIGYYVPAEEFIYEPYMALYARITGNDNIFKGLSSFALEMTELDAILMRTESQGENTLVIGDEVCRGTEDISGRAIVASALVSLSECNSTFIFSSHLHDIQELEEIKSLKNLRFFHLRAEYDEENDCIVFDRRLMPGSGPSVYGLMVAKYLVKNAKFISRAEKIKKRLMGEDKIDIPVKTSNYNKDLLVRQCCICNYCPTMEYHKELESHHIHFQKNCWEDGKIKEKPYLHKNRLYNLVVLCRKCHNKVHQGEIIINGYVDTIIGPLLDYKVNVNKKLYNGLKKLDKIKTKKVITKKTSKQIECEC</sequence>
<dbReference type="InterPro" id="IPR036844">
    <property type="entry name" value="Hint_dom_sf"/>
</dbReference>
<dbReference type="Pfam" id="PF05204">
    <property type="entry name" value="Hom_end"/>
    <property type="match status" value="1"/>
</dbReference>
<comment type="similarity">
    <text evidence="1">Belongs to the DNA mismatch repair MutS family.</text>
</comment>
<dbReference type="SUPFAM" id="SSF52540">
    <property type="entry name" value="P-loop containing nucleoside triphosphate hydrolases"/>
    <property type="match status" value="1"/>
</dbReference>
<evidence type="ECO:0000256" key="1">
    <source>
        <dbReference type="ARBA" id="ARBA00006271"/>
    </source>
</evidence>
<dbReference type="InterPro" id="IPR007868">
    <property type="entry name" value="Hom_end_hint"/>
</dbReference>
<dbReference type="InterPro" id="IPR007869">
    <property type="entry name" value="Homing_endonuc_PI-Sce"/>
</dbReference>
<dbReference type="InterPro" id="IPR045076">
    <property type="entry name" value="MutS"/>
</dbReference>
<gene>
    <name evidence="8" type="ORF">mv_L519</name>
</gene>
<keyword evidence="4" id="KW-0067">ATP-binding</keyword>
<dbReference type="SUPFAM" id="SSF51294">
    <property type="entry name" value="Hedgehog/intein (Hint) domain"/>
    <property type="match status" value="1"/>
</dbReference>
<dbReference type="PANTHER" id="PTHR11361">
    <property type="entry name" value="DNA MISMATCH REPAIR PROTEIN MUTS FAMILY MEMBER"/>
    <property type="match status" value="1"/>
</dbReference>
<dbReference type="InterPro" id="IPR004042">
    <property type="entry name" value="Intein_endonuc_central"/>
</dbReference>
<evidence type="ECO:0000313" key="8">
    <source>
        <dbReference type="EMBL" id="AEX62724.1"/>
    </source>
</evidence>
<reference evidence="8" key="1">
    <citation type="submission" date="2011-10" db="EMBL/GenBank/DDBJ databases">
        <title>Provirophages and transpovirons: unique mobilome of giant viruses.</title>
        <authorList>
            <person name="Desnues C."/>
            <person name="LaScola B."/>
            <person name="Yutin N."/>
            <person name="Fournous G."/>
            <person name="Koonin E."/>
            <person name="Raoult D."/>
        </authorList>
    </citation>
    <scope>NUCLEOTIDE SEQUENCE</scope>
    <source>
        <strain evidence="8">Mv13-mv</strain>
    </source>
</reference>
<evidence type="ECO:0000256" key="6">
    <source>
        <dbReference type="SAM" id="MobiDB-lite"/>
    </source>
</evidence>
<evidence type="ECO:0000256" key="2">
    <source>
        <dbReference type="ARBA" id="ARBA00022741"/>
    </source>
</evidence>
<dbReference type="InterPro" id="IPR003615">
    <property type="entry name" value="HNH_nuc"/>
</dbReference>
<dbReference type="Gene3D" id="3.30.420.110">
    <property type="entry name" value="MutS, connector domain"/>
    <property type="match status" value="1"/>
</dbReference>
<dbReference type="InterPro" id="IPR027434">
    <property type="entry name" value="Homing_endonucl"/>
</dbReference>
<dbReference type="Pfam" id="PF01624">
    <property type="entry name" value="MutS_I"/>
    <property type="match status" value="1"/>
</dbReference>
<feature type="region of interest" description="Disordered" evidence="6">
    <location>
        <begin position="915"/>
        <end position="934"/>
    </location>
</feature>
<keyword evidence="5" id="KW-0238">DNA-binding</keyword>
<dbReference type="Pfam" id="PF05203">
    <property type="entry name" value="Hom_end_hint"/>
    <property type="match status" value="1"/>
</dbReference>
<dbReference type="SUPFAM" id="SSF55608">
    <property type="entry name" value="Homing endonucleases"/>
    <property type="match status" value="1"/>
</dbReference>
<dbReference type="EMBL" id="JN885998">
    <property type="protein sequence ID" value="AEX62724.1"/>
    <property type="molecule type" value="Genomic_DNA"/>
</dbReference>
<dbReference type="GO" id="GO:0030983">
    <property type="term" value="F:mismatched DNA binding"/>
    <property type="evidence" value="ECO:0007669"/>
    <property type="project" value="InterPro"/>
</dbReference>
<dbReference type="Pfam" id="PF00488">
    <property type="entry name" value="MutS_V"/>
    <property type="match status" value="1"/>
</dbReference>
<dbReference type="GO" id="GO:0006298">
    <property type="term" value="P:mismatch repair"/>
    <property type="evidence" value="ECO:0007669"/>
    <property type="project" value="InterPro"/>
</dbReference>
<proteinExistence type="inferred from homology"/>
<feature type="domain" description="DOD-type homing endonuclease" evidence="7">
    <location>
        <begin position="1106"/>
        <end position="1236"/>
    </location>
</feature>
<dbReference type="Gene3D" id="1.20.5.2050">
    <property type="match status" value="1"/>
</dbReference>
<dbReference type="PROSITE" id="PS00486">
    <property type="entry name" value="DNA_MISMATCH_REPAIR_2"/>
    <property type="match status" value="1"/>
</dbReference>
<keyword evidence="3" id="KW-0227">DNA damage</keyword>
<dbReference type="GO" id="GO:0030908">
    <property type="term" value="P:protein splicing"/>
    <property type="evidence" value="ECO:0007669"/>
    <property type="project" value="InterPro"/>
</dbReference>
<dbReference type="InterPro" id="IPR007695">
    <property type="entry name" value="DNA_mismatch_repair_MutS-lik_N"/>
</dbReference>
<organism evidence="8">
    <name type="scientific">Moumouvirus sp. 'Monve'</name>
    <dbReference type="NCBI Taxonomy" id="1128131"/>
    <lineage>
        <taxon>Viruses</taxon>
        <taxon>Varidnaviria</taxon>
        <taxon>Bamfordvirae</taxon>
        <taxon>Nucleocytoviricota</taxon>
        <taxon>Megaviricetes</taxon>
        <taxon>Imitervirales</taxon>
        <taxon>Mimiviridae</taxon>
        <taxon>Megamimivirinae</taxon>
        <taxon>Moumouvirus</taxon>
    </lineage>
</organism>
<name>H2EEA1_9VIRU</name>
<accession>H2EEA1</accession>
<dbReference type="PANTHER" id="PTHR11361:SF148">
    <property type="entry name" value="DNA MISMATCH REPAIR PROTEIN MSH6"/>
    <property type="match status" value="1"/>
</dbReference>
<dbReference type="InterPro" id="IPR027417">
    <property type="entry name" value="P-loop_NTPase"/>
</dbReference>
<dbReference type="GO" id="GO:0005524">
    <property type="term" value="F:ATP binding"/>
    <property type="evidence" value="ECO:0007669"/>
    <property type="project" value="UniProtKB-KW"/>
</dbReference>
<dbReference type="Gene3D" id="3.40.50.300">
    <property type="entry name" value="P-loop containing nucleotide triphosphate hydrolases"/>
    <property type="match status" value="1"/>
</dbReference>
<dbReference type="Gene3D" id="3.10.28.10">
    <property type="entry name" value="Homing endonucleases"/>
    <property type="match status" value="1"/>
</dbReference>
<protein>
    <submittedName>
        <fullName evidence="8">Putative DNA mismatch repair protein MutS-like protein</fullName>
    </submittedName>
</protein>
<dbReference type="GO" id="GO:0004519">
    <property type="term" value="F:endonuclease activity"/>
    <property type="evidence" value="ECO:0007669"/>
    <property type="project" value="InterPro"/>
</dbReference>
<evidence type="ECO:0000256" key="3">
    <source>
        <dbReference type="ARBA" id="ARBA00022763"/>
    </source>
</evidence>
<dbReference type="InterPro" id="IPR036187">
    <property type="entry name" value="DNA_mismatch_repair_MutS_sf"/>
</dbReference>
<dbReference type="InterPro" id="IPR036678">
    <property type="entry name" value="MutS_con_dom_sf"/>
</dbReference>
<dbReference type="GO" id="GO:0140664">
    <property type="term" value="F:ATP-dependent DNA damage sensor activity"/>
    <property type="evidence" value="ECO:0007669"/>
    <property type="project" value="InterPro"/>
</dbReference>
<keyword evidence="2" id="KW-0547">Nucleotide-binding</keyword>
<dbReference type="InterPro" id="IPR007696">
    <property type="entry name" value="DNA_mismatch_repair_MutS_core"/>
</dbReference>
<evidence type="ECO:0000259" key="7">
    <source>
        <dbReference type="PROSITE" id="PS50819"/>
    </source>
</evidence>
<feature type="compositionally biased region" description="Low complexity" evidence="6">
    <location>
        <begin position="915"/>
        <end position="930"/>
    </location>
</feature>
<evidence type="ECO:0000256" key="4">
    <source>
        <dbReference type="ARBA" id="ARBA00022840"/>
    </source>
</evidence>
<dbReference type="InterPro" id="IPR000432">
    <property type="entry name" value="DNA_mismatch_repair_MutS_C"/>
</dbReference>
<dbReference type="SMART" id="SM00534">
    <property type="entry name" value="MUTSac"/>
    <property type="match status" value="1"/>
</dbReference>